<reference evidence="1 2" key="1">
    <citation type="submission" date="2014-02" db="EMBL/GenBank/DDBJ databases">
        <title>Comparative genomics of Haemophilus parasuis isolated from pig lungs.</title>
        <authorList>
            <person name="Kittichotirat W."/>
            <person name="Bumgarner R.E."/>
            <person name="Lawrence P."/>
        </authorList>
    </citation>
    <scope>NUCLEOTIDE SEQUENCE [LARGE SCALE GENOMIC DNA]</scope>
    <source>
        <strain evidence="1 2">HPS9</strain>
    </source>
</reference>
<organism evidence="1 2">
    <name type="scientific">Glaesserella parasuis HPS9</name>
    <dbReference type="NCBI Taxonomy" id="1450513"/>
    <lineage>
        <taxon>Bacteria</taxon>
        <taxon>Pseudomonadati</taxon>
        <taxon>Pseudomonadota</taxon>
        <taxon>Gammaproteobacteria</taxon>
        <taxon>Pasteurellales</taxon>
        <taxon>Pasteurellaceae</taxon>
        <taxon>Glaesserella</taxon>
    </lineage>
</organism>
<evidence type="ECO:0000313" key="2">
    <source>
        <dbReference type="Proteomes" id="UP000027441"/>
    </source>
</evidence>
<evidence type="ECO:0000313" key="1">
    <source>
        <dbReference type="EMBL" id="KDB44301.1"/>
    </source>
</evidence>
<dbReference type="Proteomes" id="UP000027441">
    <property type="component" value="Unassembled WGS sequence"/>
</dbReference>
<gene>
    <name evidence="1" type="ORF">HPS9_11130</name>
</gene>
<dbReference type="AlphaFoldDB" id="A0A837B0M5"/>
<proteinExistence type="predicted"/>
<sequence>MPKARRPSLFLWYLHQNQALFAKPVNELINDNTLVALALLVAESLPEQKELMIRLVEHFILLKG</sequence>
<comment type="caution">
    <text evidence="1">The sequence shown here is derived from an EMBL/GenBank/DDBJ whole genome shotgun (WGS) entry which is preliminary data.</text>
</comment>
<dbReference type="EMBL" id="JDSN01000175">
    <property type="protein sequence ID" value="KDB44301.1"/>
    <property type="molecule type" value="Genomic_DNA"/>
</dbReference>
<accession>A0A837B0M5</accession>
<name>A0A837B0M5_GLAPU</name>
<protein>
    <submittedName>
        <fullName evidence="1">Uncharacterized protein</fullName>
    </submittedName>
</protein>